<dbReference type="AlphaFoldDB" id="A0A837IF41"/>
<comment type="caution">
    <text evidence="1">The sequence shown here is derived from an EMBL/GenBank/DDBJ whole genome shotgun (WGS) entry which is preliminary data.</text>
</comment>
<protein>
    <submittedName>
        <fullName evidence="1">Tiorf59 protein</fullName>
    </submittedName>
</protein>
<proteinExistence type="predicted"/>
<organism evidence="1 2">
    <name type="scientific">Candidatus Woesebacteria bacterium GW2011_GWA1_44_23</name>
    <dbReference type="NCBI Taxonomy" id="1618558"/>
    <lineage>
        <taxon>Bacteria</taxon>
        <taxon>Candidatus Woeseibacteriota</taxon>
    </lineage>
</organism>
<evidence type="ECO:0000313" key="2">
    <source>
        <dbReference type="Proteomes" id="UP000034525"/>
    </source>
</evidence>
<name>A0A837IF41_9BACT</name>
<gene>
    <name evidence="1" type="ORF">UW47_C0007G0030</name>
</gene>
<sequence>MHDNCDVRLITIDSCRYDTALAANTPNLKKIGTLRKAETSGSYTYPAHHSFFIGDVPRIIDGDLQYIPGFDQIWRSVSARKTKKPVFSLYDTPNIITHYEQIGYNVQGFGGVTFFNTHDNNNVLPKLFKNFHYFGTSENLHPFEKIPRTESVLPLGNLELIAKSIDKDVPYFLFINCPETHIPYDVPGTNPNNSYRELIKRIYIEQNTKRLYRPENLPFTSDEIKLLKLAQIRALEWVDFRVGLLFESIPIRRPTLTIVCADHGEEFGDNGRFGHAHNDITVLQVPVWAKYTD</sequence>
<accession>A0A837IF41</accession>
<dbReference type="SUPFAM" id="SSF53649">
    <property type="entry name" value="Alkaline phosphatase-like"/>
    <property type="match status" value="1"/>
</dbReference>
<dbReference type="Gene3D" id="3.40.720.10">
    <property type="entry name" value="Alkaline Phosphatase, subunit A"/>
    <property type="match status" value="1"/>
</dbReference>
<dbReference type="InterPro" id="IPR017850">
    <property type="entry name" value="Alkaline_phosphatase_core_sf"/>
</dbReference>
<reference evidence="1 2" key="1">
    <citation type="journal article" date="2015" name="Nature">
        <title>rRNA introns, odd ribosomes, and small enigmatic genomes across a large radiation of phyla.</title>
        <authorList>
            <person name="Brown C.T."/>
            <person name="Hug L.A."/>
            <person name="Thomas B.C."/>
            <person name="Sharon I."/>
            <person name="Castelle C.J."/>
            <person name="Singh A."/>
            <person name="Wilkins M.J."/>
            <person name="Williams K.H."/>
            <person name="Banfield J.F."/>
        </authorList>
    </citation>
    <scope>NUCLEOTIDE SEQUENCE [LARGE SCALE GENOMIC DNA]</scope>
</reference>
<dbReference type="EMBL" id="LCIL01000007">
    <property type="protein sequence ID" value="KKT54310.1"/>
    <property type="molecule type" value="Genomic_DNA"/>
</dbReference>
<evidence type="ECO:0000313" key="1">
    <source>
        <dbReference type="EMBL" id="KKT54310.1"/>
    </source>
</evidence>
<dbReference type="Proteomes" id="UP000034525">
    <property type="component" value="Unassembled WGS sequence"/>
</dbReference>